<dbReference type="Pfam" id="PF25106">
    <property type="entry name" value="VWA_4"/>
    <property type="match status" value="1"/>
</dbReference>
<dbReference type="InterPro" id="IPR002035">
    <property type="entry name" value="VWF_A"/>
</dbReference>
<feature type="compositionally biased region" description="Polar residues" evidence="5">
    <location>
        <begin position="695"/>
        <end position="704"/>
    </location>
</feature>
<evidence type="ECO:0000256" key="1">
    <source>
        <dbReference type="ARBA" id="ARBA00004613"/>
    </source>
</evidence>
<evidence type="ECO:0000259" key="6">
    <source>
        <dbReference type="PROSITE" id="PS50234"/>
    </source>
</evidence>
<evidence type="ECO:0000256" key="3">
    <source>
        <dbReference type="ARBA" id="ARBA00022729"/>
    </source>
</evidence>
<dbReference type="InterPro" id="IPR059100">
    <property type="entry name" value="TSP3_bac"/>
</dbReference>
<evidence type="ECO:0000313" key="8">
    <source>
        <dbReference type="Proteomes" id="UP001259659"/>
    </source>
</evidence>
<dbReference type="EMBL" id="JAMQON010000005">
    <property type="protein sequence ID" value="MDS0261096.1"/>
    <property type="molecule type" value="Genomic_DNA"/>
</dbReference>
<feature type="compositionally biased region" description="Polar residues" evidence="5">
    <location>
        <begin position="716"/>
        <end position="726"/>
    </location>
</feature>
<dbReference type="PANTHER" id="PTHR37467">
    <property type="entry name" value="EXPORTED CALCIUM-BINDING GLYCOPROTEIN-RELATED"/>
    <property type="match status" value="1"/>
</dbReference>
<keyword evidence="2" id="KW-0964">Secreted</keyword>
<dbReference type="CDD" id="cd00198">
    <property type="entry name" value="vWFA"/>
    <property type="match status" value="1"/>
</dbReference>
<evidence type="ECO:0000256" key="4">
    <source>
        <dbReference type="ARBA" id="ARBA00022837"/>
    </source>
</evidence>
<name>A0ABU2FH78_9EURY</name>
<dbReference type="PROSITE" id="PS50234">
    <property type="entry name" value="VWFA"/>
    <property type="match status" value="1"/>
</dbReference>
<dbReference type="PANTHER" id="PTHR37467:SF1">
    <property type="entry name" value="EXPORTED CALCIUM-BINDING GLYCOPROTEIN"/>
    <property type="match status" value="1"/>
</dbReference>
<sequence length="1486" mass="160993">MEDWDNDTLTAYREYRLGTDPRAEDTDGDGLSDTLEVVTPELDPTDADVNDNGVPDGRDDFDGDGLSVTNETAAGTIIGDNDTDGDGLEEGPEIHEYGTNATLVDTDADGLDDGDEIALGTDPLVPDTDGDGVRDANETYNTTASNETIGATVTITGQGNVAADTDVRPAAHSRYGGEYAPNSSVSSFVEFDTERNFSSANISLGYDDSTLGNESDAAIYRFNESLGTYERVGGTIDAANDTVTAETAHFSTYVVFNESSWQRYLESRSALEGNVTDVGPLPPAPADSVTIQNIDASDYPNITVYSHVDTPTGVNGTLNSSQFRVFENGNEFPVESTSFTEGTRLDIVFVFDDTGSMGGEIDDMKRGVSDLTGSIEDAGIDARYGLVSFKDGTHVDQELTDDTGAFQESVNGLYASGGGDGPEDSLDAIYRGAEMDFRNDTQRVVVHITDYSAHASDRTTHSYTDVSERIRTTGSEFYTVSPESTDFDTIANETGGIWMDISDSDFGVVLDDIQSSLTSRYAVRYEAARPLDGTGRRVDLYADDPAVGVGNDTDAYIAPNRTTKDCTGPDSDGDGISDYCERTGIPLANGPIVTTNPDDPDTDGDGTLDGREIDLSEKVTNARGQFAGYAWTSDPTVSDTDGDGLNDTEELVGWEVQATLSSDQSRDFVEGLYSDGSNGASHLRNWTVDSDPRQSDTNFDGLNDSQERRYRIDPRSANTDGDTLSDSAEIEQNLDPTIHDHRPPEVTVYVTSIDKPNAWLDNRATYTLTYGVDDPYGVSRIAVVHNDEVRDTPSIKDAGSYLSEFQTGYAESLQDDLSGARTNIQVRDTNGNEDTELGFSRSTILVEGAKASDSVSIDSARAARSLGFYSGITSAVGSSIEAARSFVDDPLGFVDSMTQIIGMIDELGPELIRAMADSYEQRQRTANPYSEGSSSTRYHQFRTNYYGGLLWGEVAKATAGGQAANAVKQTRSASRVADKLDGTNVMRTARTYARAKDRVGRWEARQKARGAARLADATETPRAVARRTLRPAKTATDVVRTRYHIRRADVDMDSLDDTQQRRLGEMLAENDPASARAIRRMDQDAVDDLTRLDVDASTRSDLAPKYRQLDDSERQRVANLIDREGEDGSKLARDMDGETLSDFVSCSPSSVGSGAAAAGSYGGVAGASPAGDSCDPEFLDRVAEVNADVDDFNADAFARRYENDIDDKAAFRAATKDLDTADRQELLRITTEVDREYVSNIGNGVADMRSSDAGNLDDFFAFDAGKATQVRATVLRAVGDGDFDAVTPERAYQFSNDVRELSSNPDVEGASKVINEDLTSSNGFVNANDNNVKGAMYELRVANGKLSDRLDGDATLKLSFEPDVDFDSLSSDEVSDIADELEVPESQVRDELEYGSPDDPNPEFDGFAIEADGKAMYYEAKSGDVSTRDIKGKLSRLRAYQMTDSDVSSSQIRLNSLEPKSSDKVTNKAWEFLNDKEFGNAEQFDW</sequence>
<dbReference type="InterPro" id="IPR036465">
    <property type="entry name" value="vWFA_dom_sf"/>
</dbReference>
<reference evidence="7 8" key="1">
    <citation type="submission" date="2022-06" db="EMBL/GenBank/DDBJ databases">
        <title>Haloarcula sp. a new haloarchaeum isolate from saline soil.</title>
        <authorList>
            <person name="Strakova D."/>
            <person name="Galisteo C."/>
            <person name="Sanchez-Porro C."/>
            <person name="Ventosa A."/>
        </authorList>
    </citation>
    <scope>NUCLEOTIDE SEQUENCE [LARGE SCALE GENOMIC DNA]</scope>
    <source>
        <strain evidence="7 8">S1CR25-12</strain>
    </source>
</reference>
<gene>
    <name evidence="7" type="ORF">NDI56_16985</name>
</gene>
<comment type="caution">
    <text evidence="7">The sequence shown here is derived from an EMBL/GenBank/DDBJ whole genome shotgun (WGS) entry which is preliminary data.</text>
</comment>
<dbReference type="Gene3D" id="3.40.50.410">
    <property type="entry name" value="von Willebrand factor, type A domain"/>
    <property type="match status" value="1"/>
</dbReference>
<feature type="compositionally biased region" description="Basic and acidic residues" evidence="5">
    <location>
        <begin position="705"/>
        <end position="714"/>
    </location>
</feature>
<comment type="subcellular location">
    <subcellularLocation>
        <location evidence="1">Secreted</location>
    </subcellularLocation>
</comment>
<dbReference type="RefSeq" id="WP_310920895.1">
    <property type="nucleotide sequence ID" value="NZ_JAMQON010000005.1"/>
</dbReference>
<feature type="region of interest" description="Disordered" evidence="5">
    <location>
        <begin position="1"/>
        <end position="63"/>
    </location>
</feature>
<dbReference type="InterPro" id="IPR056861">
    <property type="entry name" value="HMCN1-like_VWA"/>
</dbReference>
<evidence type="ECO:0000256" key="5">
    <source>
        <dbReference type="SAM" id="MobiDB-lite"/>
    </source>
</evidence>
<accession>A0ABU2FH78</accession>
<dbReference type="SMART" id="SM00327">
    <property type="entry name" value="VWA"/>
    <property type="match status" value="1"/>
</dbReference>
<feature type="domain" description="VWFA" evidence="6">
    <location>
        <begin position="346"/>
        <end position="481"/>
    </location>
</feature>
<dbReference type="SUPFAM" id="SSF53300">
    <property type="entry name" value="vWA-like"/>
    <property type="match status" value="1"/>
</dbReference>
<feature type="region of interest" description="Disordered" evidence="5">
    <location>
        <begin position="587"/>
        <end position="609"/>
    </location>
</feature>
<feature type="compositionally biased region" description="Basic and acidic residues" evidence="5">
    <location>
        <begin position="13"/>
        <end position="25"/>
    </location>
</feature>
<protein>
    <submittedName>
        <fullName evidence="7">VWA domain-containing protein</fullName>
    </submittedName>
</protein>
<keyword evidence="8" id="KW-1185">Reference proteome</keyword>
<organism evidence="7 8">
    <name type="scientific">Haloarcula saliterrae</name>
    <dbReference type="NCBI Taxonomy" id="2950534"/>
    <lineage>
        <taxon>Archaea</taxon>
        <taxon>Methanobacteriati</taxon>
        <taxon>Methanobacteriota</taxon>
        <taxon>Stenosarchaea group</taxon>
        <taxon>Halobacteria</taxon>
        <taxon>Halobacteriales</taxon>
        <taxon>Haloarculaceae</taxon>
        <taxon>Haloarcula</taxon>
    </lineage>
</organism>
<evidence type="ECO:0000313" key="7">
    <source>
        <dbReference type="EMBL" id="MDS0261096.1"/>
    </source>
</evidence>
<dbReference type="InterPro" id="IPR053180">
    <property type="entry name" value="Ca-binding_acidic-repeat"/>
</dbReference>
<evidence type="ECO:0000256" key="2">
    <source>
        <dbReference type="ARBA" id="ARBA00022525"/>
    </source>
</evidence>
<keyword evidence="3" id="KW-0732">Signal</keyword>
<dbReference type="Proteomes" id="UP001259659">
    <property type="component" value="Unassembled WGS sequence"/>
</dbReference>
<feature type="region of interest" description="Disordered" evidence="5">
    <location>
        <begin position="679"/>
        <end position="726"/>
    </location>
</feature>
<dbReference type="Pfam" id="PF18884">
    <property type="entry name" value="TSP3_bac"/>
    <property type="match status" value="4"/>
</dbReference>
<keyword evidence="4" id="KW-0106">Calcium</keyword>
<proteinExistence type="predicted"/>